<reference evidence="3" key="1">
    <citation type="submission" date="2022-11" db="UniProtKB">
        <authorList>
            <consortium name="WormBaseParasite"/>
        </authorList>
    </citation>
    <scope>IDENTIFICATION</scope>
</reference>
<feature type="region of interest" description="Disordered" evidence="1">
    <location>
        <begin position="22"/>
        <end position="43"/>
    </location>
</feature>
<evidence type="ECO:0000256" key="1">
    <source>
        <dbReference type="SAM" id="MobiDB-lite"/>
    </source>
</evidence>
<proteinExistence type="predicted"/>
<evidence type="ECO:0000313" key="3">
    <source>
        <dbReference type="WBParaSite" id="nRc.2.0.1.t01906-RA"/>
    </source>
</evidence>
<protein>
    <submittedName>
        <fullName evidence="3">Uncharacterized protein</fullName>
    </submittedName>
</protein>
<evidence type="ECO:0000313" key="2">
    <source>
        <dbReference type="Proteomes" id="UP000887565"/>
    </source>
</evidence>
<dbReference type="WBParaSite" id="nRc.2.0.1.t01906-RA">
    <property type="protein sequence ID" value="nRc.2.0.1.t01906-RA"/>
    <property type="gene ID" value="nRc.2.0.1.g01906"/>
</dbReference>
<name>A0A915HK08_ROMCU</name>
<dbReference type="Proteomes" id="UP000887565">
    <property type="component" value="Unplaced"/>
</dbReference>
<dbReference type="AlphaFoldDB" id="A0A915HK08"/>
<feature type="compositionally biased region" description="Polar residues" evidence="1">
    <location>
        <begin position="24"/>
        <end position="43"/>
    </location>
</feature>
<organism evidence="2 3">
    <name type="scientific">Romanomermis culicivorax</name>
    <name type="common">Nematode worm</name>
    <dbReference type="NCBI Taxonomy" id="13658"/>
    <lineage>
        <taxon>Eukaryota</taxon>
        <taxon>Metazoa</taxon>
        <taxon>Ecdysozoa</taxon>
        <taxon>Nematoda</taxon>
        <taxon>Enoplea</taxon>
        <taxon>Dorylaimia</taxon>
        <taxon>Mermithida</taxon>
        <taxon>Mermithoidea</taxon>
        <taxon>Mermithidae</taxon>
        <taxon>Romanomermis</taxon>
    </lineage>
</organism>
<accession>A0A915HK08</accession>
<keyword evidence="2" id="KW-1185">Reference proteome</keyword>
<sequence>MKKTVFYKSCLTRKTAGTELQGRVRSSVTTPVTKSAGTTSASGQPCSTAAVCTRSQNLYVWQATKTGILRFLATIQT</sequence>